<dbReference type="Gene3D" id="1.10.10.10">
    <property type="entry name" value="Winged helix-like DNA-binding domain superfamily/Winged helix DNA-binding domain"/>
    <property type="match status" value="1"/>
</dbReference>
<keyword evidence="7" id="KW-1185">Reference proteome</keyword>
<sequence length="330" mass="35905">MPKDRTKSTDALGDRKTSGASNDLRIRAAWLYYIEGMTQSDVAEKLGVSRIMITRLLSDAKRRGEVVIRIQSPLAPLVEMQNALEKRFGLARAIIAPLEDEGENPTRVIASAAGVYVTQIMENNLTVGVGWGHTLHTMLQFVEGRPLEGVRVVSLLGGIAQARRFNPAEFAWQFAELFDAEGYLISAPALVDSVQTRHALLEHCGLEQIFQMAEGCDVALLSCGGISTLTTSYRLGHVSEAERNSLVEAGAVGDLLYNFLDKDGLPVDHPVNDRSIAMPIERLKRIPNKVLISGGAEKVSIIRAVLNSVRPSVLITDEATAKRLLDGPAP</sequence>
<accession>A0ABT2Z6U0</accession>
<evidence type="ECO:0000313" key="6">
    <source>
        <dbReference type="EMBL" id="MCV2866826.1"/>
    </source>
</evidence>
<dbReference type="Pfam" id="PF04198">
    <property type="entry name" value="Sugar-bind"/>
    <property type="match status" value="1"/>
</dbReference>
<protein>
    <submittedName>
        <fullName evidence="6">Sugar-binding transcriptional regulator</fullName>
    </submittedName>
</protein>
<dbReference type="Gene3D" id="3.40.50.1360">
    <property type="match status" value="1"/>
</dbReference>
<gene>
    <name evidence="6" type="ORF">OE647_19120</name>
</gene>
<dbReference type="EMBL" id="JAOWLA010000029">
    <property type="protein sequence ID" value="MCV2866826.1"/>
    <property type="molecule type" value="Genomic_DNA"/>
</dbReference>
<dbReference type="SUPFAM" id="SSF100950">
    <property type="entry name" value="NagB/RpiA/CoA transferase-like"/>
    <property type="match status" value="1"/>
</dbReference>
<organism evidence="6 7">
    <name type="scientific">Albidovulum sediminicola</name>
    <dbReference type="NCBI Taxonomy" id="2984331"/>
    <lineage>
        <taxon>Bacteria</taxon>
        <taxon>Pseudomonadati</taxon>
        <taxon>Pseudomonadota</taxon>
        <taxon>Alphaproteobacteria</taxon>
        <taxon>Rhodobacterales</taxon>
        <taxon>Paracoccaceae</taxon>
        <taxon>Albidovulum</taxon>
    </lineage>
</organism>
<evidence type="ECO:0000256" key="4">
    <source>
        <dbReference type="ARBA" id="ARBA00023163"/>
    </source>
</evidence>
<dbReference type="RefSeq" id="WP_263723373.1">
    <property type="nucleotide sequence ID" value="NZ_JAOWLA010000029.1"/>
</dbReference>
<comment type="similarity">
    <text evidence="1">Belongs to the SorC transcriptional regulatory family.</text>
</comment>
<evidence type="ECO:0000259" key="5">
    <source>
        <dbReference type="Pfam" id="PF04198"/>
    </source>
</evidence>
<evidence type="ECO:0000256" key="2">
    <source>
        <dbReference type="ARBA" id="ARBA00023015"/>
    </source>
</evidence>
<dbReference type="PANTHER" id="PTHR34294">
    <property type="entry name" value="TRANSCRIPTIONAL REGULATOR-RELATED"/>
    <property type="match status" value="1"/>
</dbReference>
<keyword evidence="3" id="KW-0238">DNA-binding</keyword>
<dbReference type="InterPro" id="IPR037171">
    <property type="entry name" value="NagB/RpiA_transferase-like"/>
</dbReference>
<dbReference type="InterPro" id="IPR036388">
    <property type="entry name" value="WH-like_DNA-bd_sf"/>
</dbReference>
<dbReference type="InterPro" id="IPR007324">
    <property type="entry name" value="Sugar-bd_dom_put"/>
</dbReference>
<comment type="caution">
    <text evidence="6">The sequence shown here is derived from an EMBL/GenBank/DDBJ whole genome shotgun (WGS) entry which is preliminary data.</text>
</comment>
<evidence type="ECO:0000256" key="1">
    <source>
        <dbReference type="ARBA" id="ARBA00010466"/>
    </source>
</evidence>
<dbReference type="Proteomes" id="UP001652503">
    <property type="component" value="Unassembled WGS sequence"/>
</dbReference>
<dbReference type="PANTHER" id="PTHR34294:SF1">
    <property type="entry name" value="TRANSCRIPTIONAL REGULATOR LSRR"/>
    <property type="match status" value="1"/>
</dbReference>
<evidence type="ECO:0000313" key="7">
    <source>
        <dbReference type="Proteomes" id="UP001652503"/>
    </source>
</evidence>
<proteinExistence type="inferred from homology"/>
<keyword evidence="4" id="KW-0804">Transcription</keyword>
<keyword evidence="2" id="KW-0805">Transcription regulation</keyword>
<evidence type="ECO:0000256" key="3">
    <source>
        <dbReference type="ARBA" id="ARBA00023125"/>
    </source>
</evidence>
<dbReference type="InterPro" id="IPR051054">
    <property type="entry name" value="SorC_transcr_regulators"/>
</dbReference>
<feature type="domain" description="Sugar-binding" evidence="5">
    <location>
        <begin position="77"/>
        <end position="325"/>
    </location>
</feature>
<name>A0ABT2Z6U0_9RHOB</name>
<reference evidence="6 7" key="1">
    <citation type="submission" date="2022-10" db="EMBL/GenBank/DDBJ databases">
        <title>Defluviimonas sp. nov., isolated from ocean surface water.</title>
        <authorList>
            <person name="He W."/>
            <person name="Wang L."/>
            <person name="Zhang D.-F."/>
        </authorList>
    </citation>
    <scope>NUCLEOTIDE SEQUENCE [LARGE SCALE GENOMIC DNA]</scope>
    <source>
        <strain evidence="6 7">WL0075</strain>
    </source>
</reference>